<dbReference type="Proteomes" id="UP001620408">
    <property type="component" value="Unassembled WGS sequence"/>
</dbReference>
<comment type="caution">
    <text evidence="1">The sequence shown here is derived from an EMBL/GenBank/DDBJ whole genome shotgun (WGS) entry which is preliminary data.</text>
</comment>
<evidence type="ECO:0000313" key="2">
    <source>
        <dbReference type="Proteomes" id="UP001620408"/>
    </source>
</evidence>
<dbReference type="RefSeq" id="WP_379986667.1">
    <property type="nucleotide sequence ID" value="NZ_JADIKD010000010.1"/>
</dbReference>
<proteinExistence type="predicted"/>
<gene>
    <name evidence="1" type="ORF">ISS97_10890</name>
</gene>
<organism evidence="1 2">
    <name type="scientific">Dyella koreensis</name>
    <dbReference type="NCBI Taxonomy" id="311235"/>
    <lineage>
        <taxon>Bacteria</taxon>
        <taxon>Pseudomonadati</taxon>
        <taxon>Pseudomonadota</taxon>
        <taxon>Gammaproteobacteria</taxon>
        <taxon>Lysobacterales</taxon>
        <taxon>Rhodanobacteraceae</taxon>
        <taxon>Dyella</taxon>
    </lineage>
</organism>
<reference evidence="1 2" key="1">
    <citation type="submission" date="2020-10" db="EMBL/GenBank/DDBJ databases">
        <title>Phylogeny of dyella-like bacteria.</title>
        <authorList>
            <person name="Fu J."/>
        </authorList>
    </citation>
    <scope>NUCLEOTIDE SEQUENCE [LARGE SCALE GENOMIC DNA]</scope>
    <source>
        <strain evidence="1 2">BB4</strain>
    </source>
</reference>
<accession>A0ABW8K746</accession>
<evidence type="ECO:0000313" key="1">
    <source>
        <dbReference type="EMBL" id="MFK2917767.1"/>
    </source>
</evidence>
<name>A0ABW8K746_9GAMM</name>
<sequence>MHLDVAFNEELQKPITAEEAYDLFWDGMLSDKRAFSCPDEQCAARVTCANMDKPEQSLGVQPHFRLYPPHRPDCPYDVAKASTAASSANLGSGQGNTVGPDVFVLHRPPSHDVRHVGIADVPAGGALRRHKQGLSRADAATTSRQLFSVSSVITRWLKYRKADVDATQTLTVGTETAIPFNALFECIYPKRKVPIGQKPRIYWGKAQVSELKPGGDYLLAFKSPARLVDEDQNLLGEAKPSFFIRRDLVEDHPKKRIRARLEQALKENGECIAFIYGTPTLRTQTKDQGTRTFINIELGNIDMVCLHPPSFFDAIRRDKATRT</sequence>
<keyword evidence="2" id="KW-1185">Reference proteome</keyword>
<dbReference type="EMBL" id="JADIKD010000010">
    <property type="protein sequence ID" value="MFK2917767.1"/>
    <property type="molecule type" value="Genomic_DNA"/>
</dbReference>
<protein>
    <submittedName>
        <fullName evidence="1">Uncharacterized protein</fullName>
    </submittedName>
</protein>